<dbReference type="SUPFAM" id="SSF55008">
    <property type="entry name" value="HMA, heavy metal-associated domain"/>
    <property type="match status" value="1"/>
</dbReference>
<keyword evidence="3" id="KW-1185">Reference proteome</keyword>
<dbReference type="InterPro" id="IPR036163">
    <property type="entry name" value="HMA_dom_sf"/>
</dbReference>
<dbReference type="CDD" id="cd00371">
    <property type="entry name" value="HMA"/>
    <property type="match status" value="1"/>
</dbReference>
<dbReference type="GO" id="GO:0046872">
    <property type="term" value="F:metal ion binding"/>
    <property type="evidence" value="ECO:0007669"/>
    <property type="project" value="InterPro"/>
</dbReference>
<dbReference type="PROSITE" id="PS50846">
    <property type="entry name" value="HMA_2"/>
    <property type="match status" value="1"/>
</dbReference>
<evidence type="ECO:0000259" key="1">
    <source>
        <dbReference type="PROSITE" id="PS50846"/>
    </source>
</evidence>
<gene>
    <name evidence="2" type="ORF">SAMN05444401_3278</name>
</gene>
<dbReference type="STRING" id="1121298.SAMN05444401_3278"/>
<accession>A0A1M6JYD6</accession>
<evidence type="ECO:0000313" key="3">
    <source>
        <dbReference type="Proteomes" id="UP000184080"/>
    </source>
</evidence>
<dbReference type="PROSITE" id="PS51257">
    <property type="entry name" value="PROKAR_LIPOPROTEIN"/>
    <property type="match status" value="1"/>
</dbReference>
<dbReference type="OrthoDB" id="1932203at2"/>
<reference evidence="2 3" key="1">
    <citation type="submission" date="2016-11" db="EMBL/GenBank/DDBJ databases">
        <authorList>
            <person name="Jaros S."/>
            <person name="Januszkiewicz K."/>
            <person name="Wedrychowicz H."/>
        </authorList>
    </citation>
    <scope>NUCLEOTIDE SEQUENCE [LARGE SCALE GENOMIC DNA]</scope>
    <source>
        <strain evidence="2 3">DSM 21864</strain>
    </source>
</reference>
<name>A0A1M6JYD6_9CLOT</name>
<dbReference type="AlphaFoldDB" id="A0A1M6JYD6"/>
<sequence length="67" mass="7403">MKSLLKVRNIKTSEDVAKIKGAIANHQGVVACEINKVKGEISIVYDNYFVTEEDFISSVEELGFAVL</sequence>
<organism evidence="2 3">
    <name type="scientific">Clostridium amylolyticum</name>
    <dbReference type="NCBI Taxonomy" id="1121298"/>
    <lineage>
        <taxon>Bacteria</taxon>
        <taxon>Bacillati</taxon>
        <taxon>Bacillota</taxon>
        <taxon>Clostridia</taxon>
        <taxon>Eubacteriales</taxon>
        <taxon>Clostridiaceae</taxon>
        <taxon>Clostridium</taxon>
    </lineage>
</organism>
<dbReference type="EMBL" id="FQZO01000005">
    <property type="protein sequence ID" value="SHJ51662.1"/>
    <property type="molecule type" value="Genomic_DNA"/>
</dbReference>
<protein>
    <submittedName>
        <fullName evidence="2">Copper chaperone CopZ</fullName>
    </submittedName>
</protein>
<dbReference type="InterPro" id="IPR006121">
    <property type="entry name" value="HMA_dom"/>
</dbReference>
<dbReference type="Proteomes" id="UP000184080">
    <property type="component" value="Unassembled WGS sequence"/>
</dbReference>
<proteinExistence type="predicted"/>
<dbReference type="Gene3D" id="3.30.70.100">
    <property type="match status" value="1"/>
</dbReference>
<dbReference type="RefSeq" id="WP_073009065.1">
    <property type="nucleotide sequence ID" value="NZ_FQZO01000005.1"/>
</dbReference>
<feature type="domain" description="HMA" evidence="1">
    <location>
        <begin position="1"/>
        <end position="67"/>
    </location>
</feature>
<evidence type="ECO:0000313" key="2">
    <source>
        <dbReference type="EMBL" id="SHJ51662.1"/>
    </source>
</evidence>